<comment type="similarity">
    <text evidence="6">Belongs to the ABC-4 integral membrane protein family.</text>
</comment>
<keyword evidence="10" id="KW-0378">Hydrolase</keyword>
<dbReference type="GO" id="GO:0005886">
    <property type="term" value="C:plasma membrane"/>
    <property type="evidence" value="ECO:0007669"/>
    <property type="project" value="UniProtKB-SubCell"/>
</dbReference>
<dbReference type="EMBL" id="LT906464">
    <property type="protein sequence ID" value="SNW01856.1"/>
    <property type="molecule type" value="Genomic_DNA"/>
</dbReference>
<dbReference type="AlphaFoldDB" id="A0A240C3Y7"/>
<evidence type="ECO:0000313" key="10">
    <source>
        <dbReference type="EMBL" id="SNW01856.1"/>
    </source>
</evidence>
<gene>
    <name evidence="10" type="primary">macB_2</name>
    <name evidence="9" type="ORF">GCM10007183_00960</name>
    <name evidence="10" type="ORF">SAMEA4412661_00856</name>
</gene>
<keyword evidence="5 7" id="KW-0472">Membrane</keyword>
<dbReference type="InterPro" id="IPR003838">
    <property type="entry name" value="ABC3_permease_C"/>
</dbReference>
<keyword evidence="12" id="KW-1185">Reference proteome</keyword>
<feature type="domain" description="ABC3 transporter permease C-terminal" evidence="8">
    <location>
        <begin position="267"/>
        <end position="378"/>
    </location>
</feature>
<evidence type="ECO:0000256" key="6">
    <source>
        <dbReference type="ARBA" id="ARBA00038076"/>
    </source>
</evidence>
<name>A0A240C3Y7_9STAP</name>
<evidence type="ECO:0000256" key="3">
    <source>
        <dbReference type="ARBA" id="ARBA00022692"/>
    </source>
</evidence>
<feature type="transmembrane region" description="Helical" evidence="7">
    <location>
        <begin position="264"/>
        <end position="289"/>
    </location>
</feature>
<reference evidence="9" key="4">
    <citation type="submission" date="2024-05" db="EMBL/GenBank/DDBJ databases">
        <authorList>
            <person name="Sun Q."/>
            <person name="Sedlacek I."/>
        </authorList>
    </citation>
    <scope>NUCLEOTIDE SEQUENCE</scope>
    <source>
        <strain evidence="9">CCM 4175</strain>
    </source>
</reference>
<reference evidence="10 11" key="2">
    <citation type="submission" date="2017-06" db="EMBL/GenBank/DDBJ databases">
        <authorList>
            <consortium name="Pathogen Informatics"/>
        </authorList>
    </citation>
    <scope>NUCLEOTIDE SEQUENCE [LARGE SCALE GENOMIC DNA]</scope>
    <source>
        <strain evidence="10 11">NCTC13833</strain>
    </source>
</reference>
<dbReference type="Pfam" id="PF02687">
    <property type="entry name" value="FtsX"/>
    <property type="match status" value="1"/>
</dbReference>
<sequence>MRIKKIFADTFKLLLRNKRQSILTSLAIAIATFVVLIVLSSSYYTTESLRDDLNVDKAMMTLTFTPVNILDHSGFTKTDKALIERKIGKPVRLSSSSYGLYTPVSYKNTIHHLSFRSIEDLKDNSVNLPTILNGKDLKNLSNGIAISDKALIQLTHQNQIEHFLGTHLTISGKKYQIQVIYFGSEVNKMLPSLIVSKQLKNNLMNGKAYYDEIIMPTNRLSDVNTALTVLDEKGTHRKTGMYTYDDKHRLYEETEDQATTVINFIAILSSISIFVAGFGVMNAMLSSVNERTKEIAIRRALGAKKSDIHLAYMMEGTILSTIGGFAGSMMALIFVFIMNTTGLQSKLSVSQVLITIGATVLFGVLFSVIPAMVAANKNVVDGLR</sequence>
<keyword evidence="2" id="KW-1003">Cell membrane</keyword>
<dbReference type="GO" id="GO:0022857">
    <property type="term" value="F:transmembrane transporter activity"/>
    <property type="evidence" value="ECO:0007669"/>
    <property type="project" value="TreeGrafter"/>
</dbReference>
<dbReference type="Proteomes" id="UP000652995">
    <property type="component" value="Unassembled WGS sequence"/>
</dbReference>
<dbReference type="InterPro" id="IPR050250">
    <property type="entry name" value="Macrolide_Exporter_MacB"/>
</dbReference>
<dbReference type="KEGG" id="smus:C7J88_01060"/>
<dbReference type="Proteomes" id="UP000243706">
    <property type="component" value="Chromosome 1"/>
</dbReference>
<evidence type="ECO:0000313" key="9">
    <source>
        <dbReference type="EMBL" id="GGA80670.1"/>
    </source>
</evidence>
<dbReference type="PANTHER" id="PTHR30572:SF4">
    <property type="entry name" value="ABC TRANSPORTER PERMEASE YTRF"/>
    <property type="match status" value="1"/>
</dbReference>
<organism evidence="10 11">
    <name type="scientific">Staphylococcus muscae</name>
    <dbReference type="NCBI Taxonomy" id="1294"/>
    <lineage>
        <taxon>Bacteria</taxon>
        <taxon>Bacillati</taxon>
        <taxon>Bacillota</taxon>
        <taxon>Bacilli</taxon>
        <taxon>Bacillales</taxon>
        <taxon>Staphylococcaceae</taxon>
        <taxon>Staphylococcus</taxon>
    </lineage>
</organism>
<reference evidence="12" key="3">
    <citation type="journal article" date="2019" name="Int. J. Syst. Evol. Microbiol.">
        <title>The Global Catalogue of Microorganisms (GCM) 10K type strain sequencing project: providing services to taxonomists for standard genome sequencing and annotation.</title>
        <authorList>
            <consortium name="The Broad Institute Genomics Platform"/>
            <consortium name="The Broad Institute Genome Sequencing Center for Infectious Disease"/>
            <person name="Wu L."/>
            <person name="Ma J."/>
        </authorList>
    </citation>
    <scope>NUCLEOTIDE SEQUENCE [LARGE SCALE GENOMIC DNA]</scope>
    <source>
        <strain evidence="12">CCM 4175</strain>
    </source>
</reference>
<dbReference type="EC" id="3.6.3.-" evidence="10"/>
<evidence type="ECO:0000256" key="2">
    <source>
        <dbReference type="ARBA" id="ARBA00022475"/>
    </source>
</evidence>
<evidence type="ECO:0000313" key="11">
    <source>
        <dbReference type="Proteomes" id="UP000243706"/>
    </source>
</evidence>
<evidence type="ECO:0000256" key="5">
    <source>
        <dbReference type="ARBA" id="ARBA00023136"/>
    </source>
</evidence>
<evidence type="ECO:0000256" key="4">
    <source>
        <dbReference type="ARBA" id="ARBA00022989"/>
    </source>
</evidence>
<dbReference type="PANTHER" id="PTHR30572">
    <property type="entry name" value="MEMBRANE COMPONENT OF TRANSPORTER-RELATED"/>
    <property type="match status" value="1"/>
</dbReference>
<keyword evidence="4 7" id="KW-1133">Transmembrane helix</keyword>
<keyword evidence="3 7" id="KW-0812">Transmembrane</keyword>
<dbReference type="RefSeq" id="WP_095116341.1">
    <property type="nucleotide sequence ID" value="NZ_BMCB01000001.1"/>
</dbReference>
<evidence type="ECO:0000256" key="7">
    <source>
        <dbReference type="SAM" id="Phobius"/>
    </source>
</evidence>
<proteinExistence type="inferred from homology"/>
<dbReference type="EMBL" id="BMCB01000001">
    <property type="protein sequence ID" value="GGA80670.1"/>
    <property type="molecule type" value="Genomic_DNA"/>
</dbReference>
<feature type="transmembrane region" description="Helical" evidence="7">
    <location>
        <begin position="349"/>
        <end position="375"/>
    </location>
</feature>
<feature type="transmembrane region" description="Helical" evidence="7">
    <location>
        <begin position="21"/>
        <end position="44"/>
    </location>
</feature>
<protein>
    <submittedName>
        <fullName evidence="10">ABC transporter permease</fullName>
        <ecNumber evidence="10">3.6.3.-</ecNumber>
    </submittedName>
</protein>
<evidence type="ECO:0000256" key="1">
    <source>
        <dbReference type="ARBA" id="ARBA00004651"/>
    </source>
</evidence>
<comment type="subcellular location">
    <subcellularLocation>
        <location evidence="1">Cell membrane</location>
        <topology evidence="1">Multi-pass membrane protein</topology>
    </subcellularLocation>
</comment>
<evidence type="ECO:0000313" key="12">
    <source>
        <dbReference type="Proteomes" id="UP000652995"/>
    </source>
</evidence>
<dbReference type="GO" id="GO:0016787">
    <property type="term" value="F:hydrolase activity"/>
    <property type="evidence" value="ECO:0007669"/>
    <property type="project" value="UniProtKB-KW"/>
</dbReference>
<evidence type="ECO:0000259" key="8">
    <source>
        <dbReference type="Pfam" id="PF02687"/>
    </source>
</evidence>
<dbReference type="OrthoDB" id="9770036at2"/>
<reference evidence="9" key="1">
    <citation type="journal article" date="2014" name="Int. J. Syst. Evol. Microbiol.">
        <title>Complete genome of a new Firmicutes species belonging to the dominant human colonic microbiota ('Ruminococcus bicirculans') reveals two chromosomes and a selective capacity to utilize plant glucans.</title>
        <authorList>
            <consortium name="NISC Comparative Sequencing Program"/>
            <person name="Wegmann U."/>
            <person name="Louis P."/>
            <person name="Goesmann A."/>
            <person name="Henrissat B."/>
            <person name="Duncan S.H."/>
            <person name="Flint H.J."/>
        </authorList>
    </citation>
    <scope>NUCLEOTIDE SEQUENCE</scope>
    <source>
        <strain evidence="9">CCM 4175</strain>
    </source>
</reference>
<accession>A0A240C3Y7</accession>
<feature type="transmembrane region" description="Helical" evidence="7">
    <location>
        <begin position="310"/>
        <end position="337"/>
    </location>
</feature>